<dbReference type="GO" id="GO:0003700">
    <property type="term" value="F:DNA-binding transcription factor activity"/>
    <property type="evidence" value="ECO:0007669"/>
    <property type="project" value="InterPro"/>
</dbReference>
<dbReference type="PROSITE" id="PS00041">
    <property type="entry name" value="HTH_ARAC_FAMILY_1"/>
    <property type="match status" value="1"/>
</dbReference>
<dbReference type="EMBL" id="CP007142">
    <property type="protein sequence ID" value="AJQ93265.1"/>
    <property type="molecule type" value="Genomic_DNA"/>
</dbReference>
<evidence type="ECO:0000313" key="7">
    <source>
        <dbReference type="Proteomes" id="UP000032266"/>
    </source>
</evidence>
<keyword evidence="1" id="KW-0805">Transcription regulation</keyword>
<dbReference type="Proteomes" id="UP000032266">
    <property type="component" value="Chromosome"/>
</dbReference>
<dbReference type="InterPro" id="IPR018062">
    <property type="entry name" value="HTH_AraC-typ_CS"/>
</dbReference>
<dbReference type="SMART" id="SM00342">
    <property type="entry name" value="HTH_ARAC"/>
    <property type="match status" value="1"/>
</dbReference>
<name>A0A0C5V197_9GAMM</name>
<dbReference type="InterPro" id="IPR009057">
    <property type="entry name" value="Homeodomain-like_sf"/>
</dbReference>
<dbReference type="RefSeq" id="WP_144407567.1">
    <property type="nucleotide sequence ID" value="NZ_CP007142.1"/>
</dbReference>
<organism evidence="6 7">
    <name type="scientific">Gynuella sunshinyii YC6258</name>
    <dbReference type="NCBI Taxonomy" id="1445510"/>
    <lineage>
        <taxon>Bacteria</taxon>
        <taxon>Pseudomonadati</taxon>
        <taxon>Pseudomonadota</taxon>
        <taxon>Gammaproteobacteria</taxon>
        <taxon>Oceanospirillales</taxon>
        <taxon>Saccharospirillaceae</taxon>
        <taxon>Gynuella</taxon>
    </lineage>
</organism>
<sequence length="274" mass="31261">MSEQQVFYRPEHFPMLEIRQARATSVAYHRHSHEEFSIGVVDSGNTDYFIDGQTRRIGPGAVVLMNPDQVHSCNPLHLQSWSYRMLYLQADWLTALQAEVLERSPDSGFQALSQSLLCGDSHYQQYHQLCSLLTSPDSRLGAEVNLTDYFAELIRADQRCEAPDRLKCASHLQRAYEFIADECVREICLDDVAAVAGLSRYRLVHAFRQHYGITPHALQITRRISHARQLLKTGNSIAAVAADTGFTDQSHFHRHFKRQVAVTPRQYQLSAGYR</sequence>
<dbReference type="STRING" id="1445510.YC6258_01217"/>
<dbReference type="InterPro" id="IPR014710">
    <property type="entry name" value="RmlC-like_jellyroll"/>
</dbReference>
<keyword evidence="3" id="KW-0010">Activator</keyword>
<dbReference type="PANTHER" id="PTHR46796:SF2">
    <property type="entry name" value="TRANSCRIPTIONAL REGULATORY PROTEIN"/>
    <property type="match status" value="1"/>
</dbReference>
<keyword evidence="4" id="KW-0804">Transcription</keyword>
<dbReference type="Pfam" id="PF12833">
    <property type="entry name" value="HTH_18"/>
    <property type="match status" value="1"/>
</dbReference>
<evidence type="ECO:0000313" key="6">
    <source>
        <dbReference type="EMBL" id="AJQ93265.1"/>
    </source>
</evidence>
<dbReference type="PRINTS" id="PR00032">
    <property type="entry name" value="HTHARAC"/>
</dbReference>
<dbReference type="PROSITE" id="PS01124">
    <property type="entry name" value="HTH_ARAC_FAMILY_2"/>
    <property type="match status" value="1"/>
</dbReference>
<dbReference type="InterPro" id="IPR050204">
    <property type="entry name" value="AraC_XylS_family_regulators"/>
</dbReference>
<dbReference type="InterPro" id="IPR003313">
    <property type="entry name" value="AraC-bd"/>
</dbReference>
<dbReference type="GO" id="GO:0043565">
    <property type="term" value="F:sequence-specific DNA binding"/>
    <property type="evidence" value="ECO:0007669"/>
    <property type="project" value="InterPro"/>
</dbReference>
<gene>
    <name evidence="6" type="ORF">YC6258_01217</name>
</gene>
<evidence type="ECO:0000259" key="5">
    <source>
        <dbReference type="PROSITE" id="PS01124"/>
    </source>
</evidence>
<reference evidence="6 7" key="1">
    <citation type="submission" date="2014-01" db="EMBL/GenBank/DDBJ databases">
        <title>Full genme sequencing of cellulolytic bacterium Gynuella sunshinyii YC6258T gen. nov., sp. nov.</title>
        <authorList>
            <person name="Khan H."/>
            <person name="Chung E.J."/>
            <person name="Chung Y.R."/>
        </authorList>
    </citation>
    <scope>NUCLEOTIDE SEQUENCE [LARGE SCALE GENOMIC DNA]</scope>
    <source>
        <strain evidence="6 7">YC6258</strain>
    </source>
</reference>
<evidence type="ECO:0000256" key="4">
    <source>
        <dbReference type="ARBA" id="ARBA00023163"/>
    </source>
</evidence>
<evidence type="ECO:0000256" key="1">
    <source>
        <dbReference type="ARBA" id="ARBA00023015"/>
    </source>
</evidence>
<dbReference type="PANTHER" id="PTHR46796">
    <property type="entry name" value="HTH-TYPE TRANSCRIPTIONAL ACTIVATOR RHAS-RELATED"/>
    <property type="match status" value="1"/>
</dbReference>
<keyword evidence="7" id="KW-1185">Reference proteome</keyword>
<dbReference type="InterPro" id="IPR020449">
    <property type="entry name" value="Tscrpt_reg_AraC-type_HTH"/>
</dbReference>
<accession>A0A0C5V197</accession>
<dbReference type="InterPro" id="IPR018060">
    <property type="entry name" value="HTH_AraC"/>
</dbReference>
<dbReference type="OrthoDB" id="9809338at2"/>
<dbReference type="AlphaFoldDB" id="A0A0C5V197"/>
<evidence type="ECO:0000256" key="3">
    <source>
        <dbReference type="ARBA" id="ARBA00023159"/>
    </source>
</evidence>
<protein>
    <submittedName>
        <fullName evidence="6">AraC-type DNA-binding domain-containing protein</fullName>
    </submittedName>
</protein>
<dbReference type="Gene3D" id="2.60.120.10">
    <property type="entry name" value="Jelly Rolls"/>
    <property type="match status" value="1"/>
</dbReference>
<proteinExistence type="predicted"/>
<dbReference type="Gene3D" id="1.10.10.60">
    <property type="entry name" value="Homeodomain-like"/>
    <property type="match status" value="2"/>
</dbReference>
<evidence type="ECO:0000256" key="2">
    <source>
        <dbReference type="ARBA" id="ARBA00023125"/>
    </source>
</evidence>
<dbReference type="Pfam" id="PF02311">
    <property type="entry name" value="AraC_binding"/>
    <property type="match status" value="1"/>
</dbReference>
<dbReference type="KEGG" id="gsn:YC6258_01217"/>
<dbReference type="HOGENOM" id="CLU_000445_88_16_6"/>
<feature type="domain" description="HTH araC/xylS-type" evidence="5">
    <location>
        <begin position="173"/>
        <end position="270"/>
    </location>
</feature>
<dbReference type="SUPFAM" id="SSF51215">
    <property type="entry name" value="Regulatory protein AraC"/>
    <property type="match status" value="1"/>
</dbReference>
<keyword evidence="2 6" id="KW-0238">DNA-binding</keyword>
<dbReference type="SUPFAM" id="SSF46689">
    <property type="entry name" value="Homeodomain-like"/>
    <property type="match status" value="2"/>
</dbReference>
<dbReference type="PATRIC" id="fig|1445510.3.peg.1186"/>
<dbReference type="InterPro" id="IPR037923">
    <property type="entry name" value="HTH-like"/>
</dbReference>